<dbReference type="FunFam" id="3.30.70.1660:FF:000002">
    <property type="entry name" value="Peptide chain release factor 1"/>
    <property type="match status" value="1"/>
</dbReference>
<dbReference type="FunFam" id="3.30.160.20:FF:000004">
    <property type="entry name" value="Peptide chain release factor 1"/>
    <property type="match status" value="1"/>
</dbReference>
<dbReference type="Gene3D" id="3.30.70.1660">
    <property type="match status" value="2"/>
</dbReference>
<comment type="caution">
    <text evidence="11">The sequence shown here is derived from an EMBL/GenBank/DDBJ whole genome shotgun (WGS) entry which is preliminary data.</text>
</comment>
<comment type="PTM">
    <text evidence="7">Methylated by PrmC. Methylation increases the termination efficiency of RF1.</text>
</comment>
<keyword evidence="4 7" id="KW-0488">Methylation</keyword>
<name>A0A833H088_9LEPT</name>
<reference evidence="11 12" key="1">
    <citation type="submission" date="2019-10" db="EMBL/GenBank/DDBJ databases">
        <title>Extracellular Electron Transfer in a Candidatus Methanoperedens spp. Enrichment Culture.</title>
        <authorList>
            <person name="Berger S."/>
            <person name="Rangel Shaw D."/>
            <person name="Berben T."/>
            <person name="In 'T Zandt M."/>
            <person name="Frank J."/>
            <person name="Reimann J."/>
            <person name="Jetten M.S.M."/>
            <person name="Welte C.U."/>
        </authorList>
    </citation>
    <scope>NUCLEOTIDE SEQUENCE [LARGE SCALE GENOMIC DNA]</scope>
    <source>
        <strain evidence="11">SB12</strain>
    </source>
</reference>
<dbReference type="Proteomes" id="UP000460298">
    <property type="component" value="Unassembled WGS sequence"/>
</dbReference>
<dbReference type="Pfam" id="PF03462">
    <property type="entry name" value="PCRF"/>
    <property type="match status" value="1"/>
</dbReference>
<evidence type="ECO:0000256" key="3">
    <source>
        <dbReference type="ARBA" id="ARBA00010835"/>
    </source>
</evidence>
<dbReference type="NCBIfam" id="TIGR00019">
    <property type="entry name" value="prfA"/>
    <property type="match status" value="1"/>
</dbReference>
<dbReference type="SMART" id="SM00937">
    <property type="entry name" value="PCRF"/>
    <property type="match status" value="1"/>
</dbReference>
<dbReference type="SUPFAM" id="SSF75620">
    <property type="entry name" value="Release factor"/>
    <property type="match status" value="1"/>
</dbReference>
<evidence type="ECO:0000256" key="5">
    <source>
        <dbReference type="ARBA" id="ARBA00022490"/>
    </source>
</evidence>
<comment type="function">
    <text evidence="1 7">Peptide chain release factor 1 directs the termination of translation in response to the peptide chain termination codons UAG and UAA.</text>
</comment>
<evidence type="ECO:0000256" key="1">
    <source>
        <dbReference type="ARBA" id="ARBA00002986"/>
    </source>
</evidence>
<evidence type="ECO:0000313" key="12">
    <source>
        <dbReference type="Proteomes" id="UP000460298"/>
    </source>
</evidence>
<dbReference type="NCBIfam" id="NF001859">
    <property type="entry name" value="PRK00591.1"/>
    <property type="match status" value="1"/>
</dbReference>
<dbReference type="Gene3D" id="6.10.140.1950">
    <property type="match status" value="1"/>
</dbReference>
<evidence type="ECO:0000256" key="4">
    <source>
        <dbReference type="ARBA" id="ARBA00022481"/>
    </source>
</evidence>
<feature type="region of interest" description="Disordered" evidence="9">
    <location>
        <begin position="284"/>
        <end position="304"/>
    </location>
</feature>
<evidence type="ECO:0000313" key="11">
    <source>
        <dbReference type="EMBL" id="KAB2931585.1"/>
    </source>
</evidence>
<keyword evidence="5 7" id="KW-0963">Cytoplasm</keyword>
<dbReference type="Pfam" id="PF00472">
    <property type="entry name" value="RF-1"/>
    <property type="match status" value="1"/>
</dbReference>
<dbReference type="HAMAP" id="MF_00093">
    <property type="entry name" value="Rel_fac_1"/>
    <property type="match status" value="1"/>
</dbReference>
<protein>
    <recommendedName>
        <fullName evidence="7 8">Peptide chain release factor 1</fullName>
        <shortName evidence="7">RF-1</shortName>
    </recommendedName>
</protein>
<evidence type="ECO:0000256" key="8">
    <source>
        <dbReference type="NCBIfam" id="TIGR00019"/>
    </source>
</evidence>
<evidence type="ECO:0000256" key="9">
    <source>
        <dbReference type="SAM" id="MobiDB-lite"/>
    </source>
</evidence>
<dbReference type="InterPro" id="IPR045853">
    <property type="entry name" value="Pep_chain_release_fac_I_sf"/>
</dbReference>
<dbReference type="GO" id="GO:0016149">
    <property type="term" value="F:translation release factor activity, codon specific"/>
    <property type="evidence" value="ECO:0007669"/>
    <property type="project" value="UniProtKB-UniRule"/>
</dbReference>
<comment type="subcellular location">
    <subcellularLocation>
        <location evidence="2 7">Cytoplasm</location>
    </subcellularLocation>
</comment>
<dbReference type="FunFam" id="3.30.70.1660:FF:000004">
    <property type="entry name" value="Peptide chain release factor 1"/>
    <property type="match status" value="1"/>
</dbReference>
<dbReference type="PANTHER" id="PTHR43804">
    <property type="entry name" value="LD18447P"/>
    <property type="match status" value="1"/>
</dbReference>
<organism evidence="11 12">
    <name type="scientific">Leptonema illini</name>
    <dbReference type="NCBI Taxonomy" id="183"/>
    <lineage>
        <taxon>Bacteria</taxon>
        <taxon>Pseudomonadati</taxon>
        <taxon>Spirochaetota</taxon>
        <taxon>Spirochaetia</taxon>
        <taxon>Leptospirales</taxon>
        <taxon>Leptospiraceae</taxon>
        <taxon>Leptonema</taxon>
    </lineage>
</organism>
<dbReference type="PANTHER" id="PTHR43804:SF7">
    <property type="entry name" value="LD18447P"/>
    <property type="match status" value="1"/>
</dbReference>
<dbReference type="AlphaFoldDB" id="A0A833H088"/>
<dbReference type="InterPro" id="IPR005139">
    <property type="entry name" value="PCRF"/>
</dbReference>
<gene>
    <name evidence="7 11" type="primary">prfA</name>
    <name evidence="11" type="ORF">F9K24_13390</name>
</gene>
<evidence type="ECO:0000256" key="2">
    <source>
        <dbReference type="ARBA" id="ARBA00004496"/>
    </source>
</evidence>
<dbReference type="Gene3D" id="3.30.160.20">
    <property type="match status" value="1"/>
</dbReference>
<comment type="similarity">
    <text evidence="3 7">Belongs to the prokaryotic/mitochondrial release factor family.</text>
</comment>
<dbReference type="InterPro" id="IPR004373">
    <property type="entry name" value="RF-1"/>
</dbReference>
<dbReference type="PROSITE" id="PS00745">
    <property type="entry name" value="RF_PROK_I"/>
    <property type="match status" value="1"/>
</dbReference>
<feature type="domain" description="Prokaryotic-type class I peptide chain release factors" evidence="10">
    <location>
        <begin position="230"/>
        <end position="246"/>
    </location>
</feature>
<evidence type="ECO:0000256" key="6">
    <source>
        <dbReference type="ARBA" id="ARBA00022917"/>
    </source>
</evidence>
<sequence>MSRLNLKEHLSRLLNRFDEVEAALADPVVLADPVRFRSLSSEHSRRRNDMADVRRYLELLKSKEEAEALLQGNDEELKQMAREELLTVEEELSSRAFDMESLLLDPDPNEGRGVIVEIRAGTGGEEAALFAGDLFRMYSRLCDREGLRLEMLSESESELGGFKEVIFSVEGASAWRLLHNEGGAHRVQRIPATESQGRIHTSAVTVAVLPEAEEDEVELDEKDLRVDVYRASGAGGQHVNKTESAVRLTHIPTGLVVTCQDERSQHKNRAKAMKVLRSRLKQMEEETRHKEMADLKKSQVKTGDRSERIRTYNFPQGRVTDHRVGVTLYNLAEFMEGSMNEILEALVRHEKEEQLEQLRRREIG</sequence>
<evidence type="ECO:0000259" key="10">
    <source>
        <dbReference type="PROSITE" id="PS00745"/>
    </source>
</evidence>
<accession>A0A833H088</accession>
<dbReference type="InterPro" id="IPR050057">
    <property type="entry name" value="Prokaryotic/Mito_RF"/>
</dbReference>
<feature type="modified residue" description="N5-methylglutamine" evidence="7">
    <location>
        <position position="237"/>
    </location>
</feature>
<dbReference type="EMBL" id="WBUI01000013">
    <property type="protein sequence ID" value="KAB2931585.1"/>
    <property type="molecule type" value="Genomic_DNA"/>
</dbReference>
<keyword evidence="6 7" id="KW-0648">Protein biosynthesis</keyword>
<evidence type="ECO:0000256" key="7">
    <source>
        <dbReference type="HAMAP-Rule" id="MF_00093"/>
    </source>
</evidence>
<dbReference type="GO" id="GO:0005829">
    <property type="term" value="C:cytosol"/>
    <property type="evidence" value="ECO:0007669"/>
    <property type="project" value="UniProtKB-ARBA"/>
</dbReference>
<proteinExistence type="inferred from homology"/>
<dbReference type="InterPro" id="IPR000352">
    <property type="entry name" value="Pep_chain_release_fac_I"/>
</dbReference>